<dbReference type="PANTHER" id="PTHR30329">
    <property type="entry name" value="STATOR ELEMENT OF FLAGELLAR MOTOR COMPLEX"/>
    <property type="match status" value="1"/>
</dbReference>
<keyword evidence="4" id="KW-1185">Reference proteome</keyword>
<organism evidence="3 4">
    <name type="scientific">Vibrio viridaestus</name>
    <dbReference type="NCBI Taxonomy" id="2487322"/>
    <lineage>
        <taxon>Bacteria</taxon>
        <taxon>Pseudomonadati</taxon>
        <taxon>Pseudomonadota</taxon>
        <taxon>Gammaproteobacteria</taxon>
        <taxon>Vibrionales</taxon>
        <taxon>Vibrionaceae</taxon>
        <taxon>Vibrio</taxon>
    </lineage>
</organism>
<dbReference type="PROSITE" id="PS51123">
    <property type="entry name" value="OMPA_2"/>
    <property type="match status" value="1"/>
</dbReference>
<evidence type="ECO:0000313" key="4">
    <source>
        <dbReference type="Proteomes" id="UP000281112"/>
    </source>
</evidence>
<accession>A0A3N9TII1</accession>
<dbReference type="NCBIfam" id="NF047620">
    <property type="entry name" value="FlgprotMotYVib"/>
    <property type="match status" value="1"/>
</dbReference>
<dbReference type="Pfam" id="PF18393">
    <property type="entry name" value="MotY_N"/>
    <property type="match status" value="1"/>
</dbReference>
<dbReference type="Pfam" id="PF00691">
    <property type="entry name" value="OmpA"/>
    <property type="match status" value="1"/>
</dbReference>
<evidence type="ECO:0000256" key="1">
    <source>
        <dbReference type="PROSITE-ProRule" id="PRU00473"/>
    </source>
</evidence>
<dbReference type="InterPro" id="IPR036737">
    <property type="entry name" value="OmpA-like_sf"/>
</dbReference>
<evidence type="ECO:0000259" key="2">
    <source>
        <dbReference type="PROSITE" id="PS51123"/>
    </source>
</evidence>
<dbReference type="InterPro" id="IPR006665">
    <property type="entry name" value="OmpA-like"/>
</dbReference>
<gene>
    <name evidence="3" type="ORF">EES38_07665</name>
</gene>
<dbReference type="PANTHER" id="PTHR30329:SF21">
    <property type="entry name" value="LIPOPROTEIN YIAD-RELATED"/>
    <property type="match status" value="1"/>
</dbReference>
<proteinExistence type="predicted"/>
<evidence type="ECO:0000313" key="3">
    <source>
        <dbReference type="EMBL" id="RQW63713.1"/>
    </source>
</evidence>
<feature type="domain" description="OmpA-like" evidence="2">
    <location>
        <begin position="153"/>
        <end position="270"/>
    </location>
</feature>
<dbReference type="SUPFAM" id="SSF103088">
    <property type="entry name" value="OmpA-like"/>
    <property type="match status" value="1"/>
</dbReference>
<dbReference type="Proteomes" id="UP000281112">
    <property type="component" value="Unassembled WGS sequence"/>
</dbReference>
<dbReference type="InterPro" id="IPR050330">
    <property type="entry name" value="Bact_OuterMem_StrucFunc"/>
</dbReference>
<dbReference type="Gene3D" id="3.30.1330.60">
    <property type="entry name" value="OmpA-like domain"/>
    <property type="match status" value="1"/>
</dbReference>
<reference evidence="3 4" key="1">
    <citation type="submission" date="2018-11" db="EMBL/GenBank/DDBJ databases">
        <title>Vibrio LJC006 sp. nov., isolated from seawater during the bloom of the enteromorpha.</title>
        <authorList>
            <person name="Liang J."/>
        </authorList>
    </citation>
    <scope>NUCLEOTIDE SEQUENCE [LARGE SCALE GENOMIC DNA]</scope>
    <source>
        <strain evidence="3 4">LJC006</strain>
    </source>
</reference>
<protein>
    <submittedName>
        <fullName evidence="3">OmpA family protein</fullName>
    </submittedName>
</protein>
<sequence>MDTRYVAKPTESHWDMLKDTPLECQLVHPIPHYGTAQFTARASKKLNLDFELKMNRPMGETRQVSLVSMPPSWRPGERAEQVENLKFFQQFDGYIGGQTAWLMLTELERGRFPTFSYQEWQRKDKRIEVALSSVLFQQKYDDFSQCISRLLPYSFEDISFTILHYDRDSLQVNKASQKRLAQIAEYIRYNQDIDLVLVSTYTDGDGTKSERQDLSERRAEVLQEYFQSLGLPGDRIQVEGYGKRRPIADDASPVGKEKNRRVVISLGRSQV</sequence>
<dbReference type="GO" id="GO:0016020">
    <property type="term" value="C:membrane"/>
    <property type="evidence" value="ECO:0007669"/>
    <property type="project" value="UniProtKB-UniRule"/>
</dbReference>
<dbReference type="InterPro" id="IPR041544">
    <property type="entry name" value="MotY_N"/>
</dbReference>
<keyword evidence="1" id="KW-0472">Membrane</keyword>
<dbReference type="PRINTS" id="PR01023">
    <property type="entry name" value="NAFLGMOTY"/>
</dbReference>
<name>A0A3N9TII1_9VIBR</name>
<dbReference type="Gene3D" id="2.60.40.2540">
    <property type="match status" value="1"/>
</dbReference>
<comment type="caution">
    <text evidence="3">The sequence shown here is derived from an EMBL/GenBank/DDBJ whole genome shotgun (WGS) entry which is preliminary data.</text>
</comment>
<dbReference type="CDD" id="cd07185">
    <property type="entry name" value="OmpA_C-like"/>
    <property type="match status" value="1"/>
</dbReference>
<dbReference type="OrthoDB" id="6905929at2"/>
<dbReference type="AlphaFoldDB" id="A0A3N9TII1"/>
<dbReference type="EMBL" id="RJVQ01000003">
    <property type="protein sequence ID" value="RQW63713.1"/>
    <property type="molecule type" value="Genomic_DNA"/>
</dbReference>